<accession>A0A1W6MK10</accession>
<dbReference type="STRING" id="331648.BST97_08025"/>
<dbReference type="Proteomes" id="UP000193431">
    <property type="component" value="Chromosome"/>
</dbReference>
<dbReference type="OrthoDB" id="762127at2"/>
<dbReference type="AlphaFoldDB" id="A0A1W6MK10"/>
<dbReference type="RefSeq" id="WP_085766744.1">
    <property type="nucleotide sequence ID" value="NZ_CP019344.1"/>
</dbReference>
<reference evidence="1 2" key="1">
    <citation type="submission" date="2016-11" db="EMBL/GenBank/DDBJ databases">
        <title>Trade-off between light-utilization and light-protection in marine flavobacteria.</title>
        <authorList>
            <person name="Kumagai Y."/>
        </authorList>
    </citation>
    <scope>NUCLEOTIDE SEQUENCE [LARGE SCALE GENOMIC DNA]</scope>
    <source>
        <strain evidence="1 2">JCM 13191</strain>
    </source>
</reference>
<organism evidence="1 2">
    <name type="scientific">Nonlabens spongiae</name>
    <dbReference type="NCBI Taxonomy" id="331648"/>
    <lineage>
        <taxon>Bacteria</taxon>
        <taxon>Pseudomonadati</taxon>
        <taxon>Bacteroidota</taxon>
        <taxon>Flavobacteriia</taxon>
        <taxon>Flavobacteriales</taxon>
        <taxon>Flavobacteriaceae</taxon>
        <taxon>Nonlabens</taxon>
    </lineage>
</organism>
<keyword evidence="2" id="KW-1185">Reference proteome</keyword>
<sequence length="157" mass="18168">MIANTVIPFTSNAGSQYLIKLSLFESGLDFDIPVMDVSITLVEKAEKVVSLSDLINICYLIKDYLMDNRVVLYYYCDHGGDDIFISERNSFRSPQNYRSNLFERLFDFLDTENYVRDQIIIGDEDSNDAHFISLISREEDKSHLTDISIQVQKMNDK</sequence>
<name>A0A1W6MK10_9FLAO</name>
<dbReference type="EMBL" id="CP019344">
    <property type="protein sequence ID" value="ARN77948.1"/>
    <property type="molecule type" value="Genomic_DNA"/>
</dbReference>
<evidence type="ECO:0000313" key="2">
    <source>
        <dbReference type="Proteomes" id="UP000193431"/>
    </source>
</evidence>
<gene>
    <name evidence="1" type="ORF">BST97_08025</name>
</gene>
<proteinExistence type="predicted"/>
<evidence type="ECO:0000313" key="1">
    <source>
        <dbReference type="EMBL" id="ARN77948.1"/>
    </source>
</evidence>
<protein>
    <submittedName>
        <fullName evidence="1">Uncharacterized protein</fullName>
    </submittedName>
</protein>